<evidence type="ECO:0000256" key="8">
    <source>
        <dbReference type="ARBA" id="ARBA00022967"/>
    </source>
</evidence>
<dbReference type="InterPro" id="IPR023214">
    <property type="entry name" value="HAD_sf"/>
</dbReference>
<dbReference type="PANTHER" id="PTHR45630">
    <property type="entry name" value="CATION-TRANSPORTING ATPASE-RELATED"/>
    <property type="match status" value="1"/>
</dbReference>
<dbReference type="InterPro" id="IPR023299">
    <property type="entry name" value="ATPase_P-typ_cyto_dom_N"/>
</dbReference>
<organism evidence="14 15">
    <name type="scientific">Sander lucioperca</name>
    <name type="common">Pike-perch</name>
    <name type="synonym">Perca lucioperca</name>
    <dbReference type="NCBI Taxonomy" id="283035"/>
    <lineage>
        <taxon>Eukaryota</taxon>
        <taxon>Metazoa</taxon>
        <taxon>Chordata</taxon>
        <taxon>Craniata</taxon>
        <taxon>Vertebrata</taxon>
        <taxon>Euteleostomi</taxon>
        <taxon>Actinopterygii</taxon>
        <taxon>Neopterygii</taxon>
        <taxon>Teleostei</taxon>
        <taxon>Neoteleostei</taxon>
        <taxon>Acanthomorphata</taxon>
        <taxon>Eupercaria</taxon>
        <taxon>Perciformes</taxon>
        <taxon>Percoidei</taxon>
        <taxon>Percidae</taxon>
        <taxon>Luciopercinae</taxon>
        <taxon>Sander</taxon>
    </lineage>
</organism>
<keyword evidence="7" id="KW-0460">Magnesium</keyword>
<dbReference type="SFLD" id="SFLDF00027">
    <property type="entry name" value="p-type_atpase"/>
    <property type="match status" value="1"/>
</dbReference>
<proteinExistence type="inferred from homology"/>
<dbReference type="FunFam" id="2.70.150.10:FF:000060">
    <property type="entry name" value="Cation-transporting ATPase"/>
    <property type="match status" value="1"/>
</dbReference>
<dbReference type="GO" id="GO:0046872">
    <property type="term" value="F:metal ion binding"/>
    <property type="evidence" value="ECO:0007669"/>
    <property type="project" value="UniProtKB-KW"/>
</dbReference>
<evidence type="ECO:0000259" key="12">
    <source>
        <dbReference type="Pfam" id="PF00122"/>
    </source>
</evidence>
<evidence type="ECO:0000313" key="14">
    <source>
        <dbReference type="Ensembl" id="ENSSLUP00000001267.1"/>
    </source>
</evidence>
<dbReference type="SUPFAM" id="SSF81660">
    <property type="entry name" value="Metal cation-transporting ATPase, ATP-binding domain N"/>
    <property type="match status" value="1"/>
</dbReference>
<dbReference type="InterPro" id="IPR044492">
    <property type="entry name" value="P_typ_ATPase_HD_dom"/>
</dbReference>
<dbReference type="InterPro" id="IPR023298">
    <property type="entry name" value="ATPase_P-typ_TM_dom_sf"/>
</dbReference>
<dbReference type="PRINTS" id="PR00121">
    <property type="entry name" value="NAKATPASE"/>
</dbReference>
<keyword evidence="15" id="KW-1185">Reference proteome</keyword>
<reference evidence="14" key="2">
    <citation type="submission" date="2025-09" db="UniProtKB">
        <authorList>
            <consortium name="Ensembl"/>
        </authorList>
    </citation>
    <scope>IDENTIFICATION</scope>
</reference>
<name>A0A8C9WW06_SANLU</name>
<dbReference type="GO" id="GO:0005524">
    <property type="term" value="F:ATP binding"/>
    <property type="evidence" value="ECO:0007669"/>
    <property type="project" value="UniProtKB-KW"/>
</dbReference>
<dbReference type="Ensembl" id="ENSSLUT00000001342.1">
    <property type="protein sequence ID" value="ENSSLUP00000001267.1"/>
    <property type="gene ID" value="ENSSLUG00000000385.1"/>
</dbReference>
<dbReference type="GO" id="GO:0015203">
    <property type="term" value="F:polyamine transmembrane transporter activity"/>
    <property type="evidence" value="ECO:0007669"/>
    <property type="project" value="TreeGrafter"/>
</dbReference>
<comment type="subcellular location">
    <subcellularLocation>
        <location evidence="1">Membrane</location>
        <topology evidence="1">Multi-pass membrane protein</topology>
    </subcellularLocation>
</comment>
<keyword evidence="10 11" id="KW-0472">Membrane</keyword>
<evidence type="ECO:0000256" key="3">
    <source>
        <dbReference type="ARBA" id="ARBA00022692"/>
    </source>
</evidence>
<dbReference type="GO" id="GO:0006874">
    <property type="term" value="P:intracellular calcium ion homeostasis"/>
    <property type="evidence" value="ECO:0007669"/>
    <property type="project" value="TreeGrafter"/>
</dbReference>
<keyword evidence="9 11" id="KW-1133">Transmembrane helix</keyword>
<dbReference type="SFLD" id="SFLDS00003">
    <property type="entry name" value="Haloacid_Dehalogenase"/>
    <property type="match status" value="1"/>
</dbReference>
<dbReference type="SFLD" id="SFLDG00002">
    <property type="entry name" value="C1.7:_P-type_atpase_like"/>
    <property type="match status" value="1"/>
</dbReference>
<dbReference type="GO" id="GO:0016243">
    <property type="term" value="P:regulation of autophagosome size"/>
    <property type="evidence" value="ECO:0007669"/>
    <property type="project" value="TreeGrafter"/>
</dbReference>
<dbReference type="GO" id="GO:0010821">
    <property type="term" value="P:regulation of mitochondrion organization"/>
    <property type="evidence" value="ECO:0007669"/>
    <property type="project" value="TreeGrafter"/>
</dbReference>
<feature type="transmembrane region" description="Helical" evidence="11">
    <location>
        <begin position="20"/>
        <end position="42"/>
    </location>
</feature>
<feature type="domain" description="P-type ATPase A" evidence="12">
    <location>
        <begin position="178"/>
        <end position="296"/>
    </location>
</feature>
<dbReference type="NCBIfam" id="TIGR01657">
    <property type="entry name" value="P-ATPase-V"/>
    <property type="match status" value="1"/>
</dbReference>
<dbReference type="Gene3D" id="3.40.50.1000">
    <property type="entry name" value="HAD superfamily/HAD-like"/>
    <property type="match status" value="1"/>
</dbReference>
<keyword evidence="8" id="KW-1278">Translocase</keyword>
<dbReference type="GO" id="GO:0061909">
    <property type="term" value="P:autophagosome-lysosome fusion"/>
    <property type="evidence" value="ECO:0007669"/>
    <property type="project" value="TreeGrafter"/>
</dbReference>
<dbReference type="GO" id="GO:0016887">
    <property type="term" value="F:ATP hydrolysis activity"/>
    <property type="evidence" value="ECO:0007669"/>
    <property type="project" value="InterPro"/>
</dbReference>
<keyword evidence="5" id="KW-0547">Nucleotide-binding</keyword>
<feature type="transmembrane region" description="Helical" evidence="11">
    <location>
        <begin position="809"/>
        <end position="826"/>
    </location>
</feature>
<feature type="transmembrane region" description="Helical" evidence="11">
    <location>
        <begin position="846"/>
        <end position="867"/>
    </location>
</feature>
<dbReference type="SUPFAM" id="SSF81653">
    <property type="entry name" value="Calcium ATPase, transduction domain A"/>
    <property type="match status" value="1"/>
</dbReference>
<feature type="transmembrane region" description="Helical" evidence="11">
    <location>
        <begin position="119"/>
        <end position="136"/>
    </location>
</feature>
<comment type="similarity">
    <text evidence="2">Belongs to the cation transport ATPase (P-type) (TC 3.A.3) family. Type V subfamily.</text>
</comment>
<dbReference type="Pfam" id="PF12409">
    <property type="entry name" value="P5-ATPase"/>
    <property type="match status" value="1"/>
</dbReference>
<dbReference type="InterPro" id="IPR001757">
    <property type="entry name" value="P_typ_ATPase"/>
</dbReference>
<evidence type="ECO:0000313" key="15">
    <source>
        <dbReference type="Proteomes" id="UP000694568"/>
    </source>
</evidence>
<dbReference type="InterPro" id="IPR036412">
    <property type="entry name" value="HAD-like_sf"/>
</dbReference>
<dbReference type="GO" id="GO:0140358">
    <property type="term" value="F:P-type transmembrane transporter activity"/>
    <property type="evidence" value="ECO:0007669"/>
    <property type="project" value="InterPro"/>
</dbReference>
<feature type="domain" description="P5B-type ATPase N-terminal" evidence="13">
    <location>
        <begin position="11"/>
        <end position="114"/>
    </location>
</feature>
<dbReference type="Gene3D" id="2.70.150.10">
    <property type="entry name" value="Calcium-transporting ATPase, cytoplasmic transduction domain A"/>
    <property type="match status" value="1"/>
</dbReference>
<dbReference type="GO" id="GO:0019829">
    <property type="term" value="F:ATPase-coupled monoatomic cation transmembrane transporter activity"/>
    <property type="evidence" value="ECO:0007669"/>
    <property type="project" value="TreeGrafter"/>
</dbReference>
<dbReference type="NCBIfam" id="TIGR01494">
    <property type="entry name" value="ATPase_P-type"/>
    <property type="match status" value="2"/>
</dbReference>
<accession>A0A8C9WW06</accession>
<reference evidence="14" key="1">
    <citation type="submission" date="2025-08" db="UniProtKB">
        <authorList>
            <consortium name="Ensembl"/>
        </authorList>
    </citation>
    <scope>IDENTIFICATION</scope>
</reference>
<dbReference type="Gene3D" id="3.40.1110.10">
    <property type="entry name" value="Calcium-transporting ATPase, cytoplasmic domain N"/>
    <property type="match status" value="1"/>
</dbReference>
<dbReference type="InterPro" id="IPR059000">
    <property type="entry name" value="ATPase_P-type_domA"/>
</dbReference>
<evidence type="ECO:0000259" key="13">
    <source>
        <dbReference type="Pfam" id="PF12409"/>
    </source>
</evidence>
<gene>
    <name evidence="14" type="primary">atp13a2</name>
</gene>
<dbReference type="InterPro" id="IPR018303">
    <property type="entry name" value="ATPase_P-typ_P_site"/>
</dbReference>
<dbReference type="SUPFAM" id="SSF81665">
    <property type="entry name" value="Calcium ATPase, transmembrane domain M"/>
    <property type="match status" value="1"/>
</dbReference>
<dbReference type="SUPFAM" id="SSF56784">
    <property type="entry name" value="HAD-like"/>
    <property type="match status" value="1"/>
</dbReference>
<dbReference type="GeneTree" id="ENSGT00940000159714"/>
<evidence type="ECO:0000256" key="6">
    <source>
        <dbReference type="ARBA" id="ARBA00022840"/>
    </source>
</evidence>
<dbReference type="GO" id="GO:0031902">
    <property type="term" value="C:late endosome membrane"/>
    <property type="evidence" value="ECO:0007669"/>
    <property type="project" value="TreeGrafter"/>
</dbReference>
<dbReference type="Pfam" id="PF13246">
    <property type="entry name" value="Cation_ATPase"/>
    <property type="match status" value="1"/>
</dbReference>
<keyword evidence="4" id="KW-0479">Metal-binding</keyword>
<evidence type="ECO:0000256" key="9">
    <source>
        <dbReference type="ARBA" id="ARBA00022989"/>
    </source>
</evidence>
<feature type="transmembrane region" description="Helical" evidence="11">
    <location>
        <begin position="142"/>
        <end position="162"/>
    </location>
</feature>
<keyword evidence="3 11" id="KW-0812">Transmembrane</keyword>
<dbReference type="FunFam" id="3.40.50.1000:FF:000045">
    <property type="entry name" value="Cation-transporting ATPase"/>
    <property type="match status" value="1"/>
</dbReference>
<dbReference type="InterPro" id="IPR047819">
    <property type="entry name" value="P5A-ATPase_N"/>
</dbReference>
<evidence type="ECO:0000256" key="2">
    <source>
        <dbReference type="ARBA" id="ARBA00006000"/>
    </source>
</evidence>
<dbReference type="AlphaFoldDB" id="A0A8C9WW06"/>
<dbReference type="PROSITE" id="PS00154">
    <property type="entry name" value="ATPASE_E1_E2"/>
    <property type="match status" value="1"/>
</dbReference>
<evidence type="ECO:0000256" key="4">
    <source>
        <dbReference type="ARBA" id="ARBA00022723"/>
    </source>
</evidence>
<keyword evidence="6" id="KW-0067">ATP-binding</keyword>
<dbReference type="Pfam" id="PF00122">
    <property type="entry name" value="E1-E2_ATPase"/>
    <property type="match status" value="1"/>
</dbReference>
<evidence type="ECO:0000256" key="11">
    <source>
        <dbReference type="SAM" id="Phobius"/>
    </source>
</evidence>
<dbReference type="Proteomes" id="UP000694568">
    <property type="component" value="Unplaced"/>
</dbReference>
<dbReference type="FunFam" id="1.20.1110.10:FF:000023">
    <property type="entry name" value="Cation-transporting ATPase"/>
    <property type="match status" value="1"/>
</dbReference>
<evidence type="ECO:0000256" key="7">
    <source>
        <dbReference type="ARBA" id="ARBA00022842"/>
    </source>
</evidence>
<feature type="transmembrane region" description="Helical" evidence="11">
    <location>
        <begin position="336"/>
        <end position="359"/>
    </location>
</feature>
<dbReference type="PROSITE" id="PS01229">
    <property type="entry name" value="COF_2"/>
    <property type="match status" value="1"/>
</dbReference>
<evidence type="ECO:0000256" key="5">
    <source>
        <dbReference type="ARBA" id="ARBA00022741"/>
    </source>
</evidence>
<protein>
    <submittedName>
        <fullName evidence="14">ATPase cation transporting 13A2</fullName>
    </submittedName>
</protein>
<dbReference type="PRINTS" id="PR00119">
    <property type="entry name" value="CATATPASE"/>
</dbReference>
<sequence length="939" mass="102866">MDCLTSLPQQDVQGYKWVRWRLWLCRLAAVLSLGVLLIVFHWRPRLAVLARCCSCPLALADILLIRPLPTCFVPFSLEMVVELEENEWRDTIQLHKEEKTLLRYYLFKGLRYIWLGRKGVLNPFYVFQVFSITLWIVDNYYYYAICIFIISILSIGISLYEIRKQSVTLRNMARLVTNVTIRRNSGVEELVSSEELAPGDCLIIPQEGLLLPCDAALLAGECLVNESMLTGESVPVLKTPLLAGEGRYSSETEHRHTLFCGTQLIQAKGGGPGGSGAVAVVTSTGFFTAKGNLVSSILYPHPTDFRFYQDSAKFLLILGFVGKSFNSNLPNFVSRVLDVVTIAVPPALSAAITTGTIYAQHRLKSQGVFCISPPRINICGKVSLFCFDKTGTLTEDGMDVWGVMEGGPAGFSELVPDPRLLSPGPMLSGLACCHTVTLLQGEPLGDPLELKMVESTDGNVLDAEFGGHRVLAVLRPPKQQPQAQEAVSRFPFSSALQRMSVVTVARGGCSALAFMKGSPEMVASLCRAETVPGQFSSKLHSFSSEGLRVLALAYKPVDGNVEKDMQFLGLMIMKNLVKPESAQVINMLRLAHLRTVMVTGDNILTAVNVAKSCGMVGFDDKVIFVNATPHTAQSIPTLRFSLEDRGEVITQVGPAQTRCSTLGFDYHLAINGKSFAALCDHFPEYLPKVLLRATVFARMAPDQKTQLVKELQKLNYKVGMCGDGANDCGALRAADVGVSLSEAEASVASPFTSKTENISCVPLLIREGRCSLVTSFSLFRYMASYSLIQLCAVLTLYSVRTRLSDKQFLLCDFFLVTTLAIVMGRGGPSDKLDPSRPSASLMSLPVLGSLFIHTSVIVLGQLAALFITTSQDWYVPINSTRIGADNLPNMEDTSVFALSGFQYIIMAVVVTKGYPHKKPLYYNCESSEMYKDDDLGLEG</sequence>
<dbReference type="PANTHER" id="PTHR45630:SF2">
    <property type="entry name" value="POLYAMINE-TRANSPORTING ATPASE 13A2"/>
    <property type="match status" value="1"/>
</dbReference>
<feature type="transmembrane region" description="Helical" evidence="11">
    <location>
        <begin position="778"/>
        <end position="797"/>
    </location>
</feature>
<evidence type="ECO:0000256" key="10">
    <source>
        <dbReference type="ARBA" id="ARBA00023136"/>
    </source>
</evidence>
<dbReference type="InterPro" id="IPR006544">
    <property type="entry name" value="P-type_TPase_V"/>
</dbReference>
<dbReference type="InterPro" id="IPR008250">
    <property type="entry name" value="ATPase_P-typ_transduc_dom_A_sf"/>
</dbReference>
<evidence type="ECO:0000256" key="1">
    <source>
        <dbReference type="ARBA" id="ARBA00004141"/>
    </source>
</evidence>